<evidence type="ECO:0000259" key="9">
    <source>
        <dbReference type="PROSITE" id="PS50862"/>
    </source>
</evidence>
<evidence type="ECO:0000256" key="2">
    <source>
        <dbReference type="ARBA" id="ARBA00013163"/>
    </source>
</evidence>
<evidence type="ECO:0000256" key="1">
    <source>
        <dbReference type="ARBA" id="ARBA00008226"/>
    </source>
</evidence>
<organism evidence="10">
    <name type="scientific">marine sediment metagenome</name>
    <dbReference type="NCBI Taxonomy" id="412755"/>
    <lineage>
        <taxon>unclassified sequences</taxon>
        <taxon>metagenomes</taxon>
        <taxon>ecological metagenomes</taxon>
    </lineage>
</organism>
<comment type="caution">
    <text evidence="10">The sequence shown here is derived from an EMBL/GenBank/DDBJ whole genome shotgun (WGS) entry which is preliminary data.</text>
</comment>
<dbReference type="GO" id="GO:0005737">
    <property type="term" value="C:cytoplasm"/>
    <property type="evidence" value="ECO:0007669"/>
    <property type="project" value="InterPro"/>
</dbReference>
<evidence type="ECO:0000256" key="7">
    <source>
        <dbReference type="ARBA" id="ARBA00023146"/>
    </source>
</evidence>
<comment type="catalytic activity">
    <reaction evidence="8">
        <text>tRNA(Thr) + L-threonine + ATP = L-threonyl-tRNA(Thr) + AMP + diphosphate + H(+)</text>
        <dbReference type="Rhea" id="RHEA:24624"/>
        <dbReference type="Rhea" id="RHEA-COMP:9670"/>
        <dbReference type="Rhea" id="RHEA-COMP:9704"/>
        <dbReference type="ChEBI" id="CHEBI:15378"/>
        <dbReference type="ChEBI" id="CHEBI:30616"/>
        <dbReference type="ChEBI" id="CHEBI:33019"/>
        <dbReference type="ChEBI" id="CHEBI:57926"/>
        <dbReference type="ChEBI" id="CHEBI:78442"/>
        <dbReference type="ChEBI" id="CHEBI:78534"/>
        <dbReference type="ChEBI" id="CHEBI:456215"/>
        <dbReference type="EC" id="6.1.1.3"/>
    </reaction>
</comment>
<evidence type="ECO:0000256" key="3">
    <source>
        <dbReference type="ARBA" id="ARBA00022598"/>
    </source>
</evidence>
<evidence type="ECO:0000256" key="5">
    <source>
        <dbReference type="ARBA" id="ARBA00022840"/>
    </source>
</evidence>
<feature type="non-terminal residue" evidence="10">
    <location>
        <position position="235"/>
    </location>
</feature>
<dbReference type="GO" id="GO:0004829">
    <property type="term" value="F:threonine-tRNA ligase activity"/>
    <property type="evidence" value="ECO:0007669"/>
    <property type="project" value="UniProtKB-EC"/>
</dbReference>
<dbReference type="GO" id="GO:0006435">
    <property type="term" value="P:threonyl-tRNA aminoacylation"/>
    <property type="evidence" value="ECO:0007669"/>
    <property type="project" value="InterPro"/>
</dbReference>
<reference evidence="10" key="1">
    <citation type="journal article" date="2014" name="Front. Microbiol.">
        <title>High frequency of phylogenetically diverse reductive dehalogenase-homologous genes in deep subseafloor sedimentary metagenomes.</title>
        <authorList>
            <person name="Kawai M."/>
            <person name="Futagami T."/>
            <person name="Toyoda A."/>
            <person name="Takaki Y."/>
            <person name="Nishi S."/>
            <person name="Hori S."/>
            <person name="Arai W."/>
            <person name="Tsubouchi T."/>
            <person name="Morono Y."/>
            <person name="Uchiyama I."/>
            <person name="Ito T."/>
            <person name="Fujiyama A."/>
            <person name="Inagaki F."/>
            <person name="Takami H."/>
        </authorList>
    </citation>
    <scope>NUCLEOTIDE SEQUENCE</scope>
    <source>
        <strain evidence="10">Expedition CK06-06</strain>
    </source>
</reference>
<keyword evidence="4" id="KW-0547">Nucleotide-binding</keyword>
<keyword evidence="7" id="KW-0030">Aminoacyl-tRNA synthetase</keyword>
<protein>
    <recommendedName>
        <fullName evidence="2">threonine--tRNA ligase</fullName>
        <ecNumber evidence="2">6.1.1.3</ecNumber>
    </recommendedName>
</protein>
<dbReference type="PANTHER" id="PTHR11451:SF44">
    <property type="entry name" value="THREONINE--TRNA LIGASE, CHLOROPLASTIC_MITOCHONDRIAL 2"/>
    <property type="match status" value="1"/>
</dbReference>
<dbReference type="PROSITE" id="PS50862">
    <property type="entry name" value="AA_TRNA_LIGASE_II"/>
    <property type="match status" value="1"/>
</dbReference>
<dbReference type="InterPro" id="IPR018163">
    <property type="entry name" value="Thr/Ala-tRNA-synth_IIc_edit"/>
</dbReference>
<name>X1H5T2_9ZZZZ</name>
<dbReference type="InterPro" id="IPR045864">
    <property type="entry name" value="aa-tRNA-synth_II/BPL/LPL"/>
</dbReference>
<proteinExistence type="inferred from homology"/>
<dbReference type="SMART" id="SM00863">
    <property type="entry name" value="tRNA_SAD"/>
    <property type="match status" value="1"/>
</dbReference>
<dbReference type="Pfam" id="PF00587">
    <property type="entry name" value="tRNA-synt_2b"/>
    <property type="match status" value="1"/>
</dbReference>
<dbReference type="Pfam" id="PF07973">
    <property type="entry name" value="tRNA_SAD"/>
    <property type="match status" value="1"/>
</dbReference>
<evidence type="ECO:0000256" key="4">
    <source>
        <dbReference type="ARBA" id="ARBA00022741"/>
    </source>
</evidence>
<accession>X1H5T2</accession>
<dbReference type="GO" id="GO:0005524">
    <property type="term" value="F:ATP binding"/>
    <property type="evidence" value="ECO:0007669"/>
    <property type="project" value="UniProtKB-KW"/>
</dbReference>
<keyword evidence="5" id="KW-0067">ATP-binding</keyword>
<dbReference type="EMBL" id="BARU01030638">
    <property type="protein sequence ID" value="GAH65506.1"/>
    <property type="molecule type" value="Genomic_DNA"/>
</dbReference>
<dbReference type="AlphaFoldDB" id="X1H5T2"/>
<comment type="similarity">
    <text evidence="1">Belongs to the class-II aminoacyl-tRNA synthetase family.</text>
</comment>
<dbReference type="PANTHER" id="PTHR11451">
    <property type="entry name" value="THREONINE-TRNA LIGASE"/>
    <property type="match status" value="1"/>
</dbReference>
<dbReference type="InterPro" id="IPR002320">
    <property type="entry name" value="Thr-tRNA-ligase_IIa"/>
</dbReference>
<keyword evidence="3" id="KW-0436">Ligase</keyword>
<dbReference type="SUPFAM" id="SSF55681">
    <property type="entry name" value="Class II aaRS and biotin synthetases"/>
    <property type="match status" value="1"/>
</dbReference>
<dbReference type="Gene3D" id="3.30.930.10">
    <property type="entry name" value="Bira Bifunctional Protein, Domain 2"/>
    <property type="match status" value="1"/>
</dbReference>
<dbReference type="InterPro" id="IPR006195">
    <property type="entry name" value="aa-tRNA-synth_II"/>
</dbReference>
<dbReference type="PRINTS" id="PR01047">
    <property type="entry name" value="TRNASYNTHTHR"/>
</dbReference>
<evidence type="ECO:0000256" key="8">
    <source>
        <dbReference type="ARBA" id="ARBA00049515"/>
    </source>
</evidence>
<gene>
    <name evidence="10" type="ORF">S03H2_48575</name>
</gene>
<feature type="domain" description="Aminoacyl-transfer RNA synthetases class-II family profile" evidence="9">
    <location>
        <begin position="89"/>
        <end position="235"/>
    </location>
</feature>
<dbReference type="Gene3D" id="3.30.980.10">
    <property type="entry name" value="Threonyl-trna Synthetase, Chain A, domain 2"/>
    <property type="match status" value="1"/>
</dbReference>
<sequence length="235" mass="27203">MSRAEALDKLAGDKYKTDNINRADSCLISFYSHGDDFEDLCRGPHLPSTGRVGSFKIMSVAGAYWHGDPTQKMLQRVYGTAWPTRKELDEHLQRLEEAKKRDHRLLGRQLDLFSFNKAGPGFAFIHPRGMIIWKAIVDFWRSVHNKYGYQEVQTPVILNEELWHKSGHWDNYKENMYFTNVEGIGYAIKPMNCPGLCLIYKTRKHSYREFPMRIAELGVVHRHEASGVMHGLFTV</sequence>
<keyword evidence="6" id="KW-0648">Protein biosynthesis</keyword>
<dbReference type="EC" id="6.1.1.3" evidence="2"/>
<dbReference type="SUPFAM" id="SSF55186">
    <property type="entry name" value="ThrRS/AlaRS common domain"/>
    <property type="match status" value="1"/>
</dbReference>
<evidence type="ECO:0000256" key="6">
    <source>
        <dbReference type="ARBA" id="ARBA00022917"/>
    </source>
</evidence>
<dbReference type="InterPro" id="IPR012947">
    <property type="entry name" value="tRNA_SAD"/>
</dbReference>
<dbReference type="InterPro" id="IPR002314">
    <property type="entry name" value="aa-tRNA-synt_IIb"/>
</dbReference>
<evidence type="ECO:0000313" key="10">
    <source>
        <dbReference type="EMBL" id="GAH65506.1"/>
    </source>
</evidence>